<keyword evidence="1" id="KW-0472">Membrane</keyword>
<proteinExistence type="predicted"/>
<dbReference type="InterPro" id="IPR009078">
    <property type="entry name" value="Ferritin-like_SF"/>
</dbReference>
<keyword evidence="1" id="KW-0812">Transmembrane</keyword>
<name>A0ABT6RH02_9BACT</name>
<evidence type="ECO:0000256" key="1">
    <source>
        <dbReference type="SAM" id="Phobius"/>
    </source>
</evidence>
<keyword evidence="1" id="KW-1133">Transmembrane helix</keyword>
<evidence type="ECO:0000313" key="3">
    <source>
        <dbReference type="Proteomes" id="UP001226434"/>
    </source>
</evidence>
<dbReference type="RefSeq" id="WP_282335955.1">
    <property type="nucleotide sequence ID" value="NZ_JASBRG010000007.1"/>
</dbReference>
<organism evidence="2 3">
    <name type="scientific">Pinibacter soli</name>
    <dbReference type="NCBI Taxonomy" id="3044211"/>
    <lineage>
        <taxon>Bacteria</taxon>
        <taxon>Pseudomonadati</taxon>
        <taxon>Bacteroidota</taxon>
        <taxon>Chitinophagia</taxon>
        <taxon>Chitinophagales</taxon>
        <taxon>Chitinophagaceae</taxon>
        <taxon>Pinibacter</taxon>
    </lineage>
</organism>
<keyword evidence="3" id="KW-1185">Reference proteome</keyword>
<comment type="caution">
    <text evidence="2">The sequence shown here is derived from an EMBL/GenBank/DDBJ whole genome shotgun (WGS) entry which is preliminary data.</text>
</comment>
<dbReference type="EMBL" id="JASBRG010000007">
    <property type="protein sequence ID" value="MDI3321848.1"/>
    <property type="molecule type" value="Genomic_DNA"/>
</dbReference>
<dbReference type="Proteomes" id="UP001226434">
    <property type="component" value="Unassembled WGS sequence"/>
</dbReference>
<dbReference type="InterPro" id="IPR012348">
    <property type="entry name" value="RNR-like"/>
</dbReference>
<gene>
    <name evidence="2" type="ORF">QJ048_18770</name>
</gene>
<sequence>MNSKEWIAYFRQNAKQYRVDWNLDPNITQEQISAVIYSLQAWQLGETSDGSNLLRAATKYAHSINDPDYIEAVKLFIKEEQKHGNNLGLYIDAIGEKRIRQDWGDSLFRKIRYFNTSMELWTLTVIVVESTAQIFYQSLKDASDCTLLKQICTDILIDEAYHITFQMERMSTIVKDKTVFGKRWRKWFYKLFFFSTTLVVWFAHKKAFKAGGNTFKSYCKKMSLKYGKTLGKLGASSRQALVAGEASEITIHQYKTIAREHS</sequence>
<feature type="transmembrane region" description="Helical" evidence="1">
    <location>
        <begin position="187"/>
        <end position="204"/>
    </location>
</feature>
<accession>A0ABT6RH02</accession>
<protein>
    <submittedName>
        <fullName evidence="2">Ferritin-like domain-containing protein</fullName>
    </submittedName>
</protein>
<reference evidence="2 3" key="1">
    <citation type="submission" date="2023-05" db="EMBL/GenBank/DDBJ databases">
        <title>Genome sequence of Pinibacter sp. MAH-24.</title>
        <authorList>
            <person name="Huq M.A."/>
        </authorList>
    </citation>
    <scope>NUCLEOTIDE SEQUENCE [LARGE SCALE GENOMIC DNA]</scope>
    <source>
        <strain evidence="2 3">MAH-24</strain>
    </source>
</reference>
<dbReference type="SUPFAM" id="SSF47240">
    <property type="entry name" value="Ferritin-like"/>
    <property type="match status" value="1"/>
</dbReference>
<dbReference type="Gene3D" id="1.10.620.20">
    <property type="entry name" value="Ribonucleotide Reductase, subunit A"/>
    <property type="match status" value="1"/>
</dbReference>
<evidence type="ECO:0000313" key="2">
    <source>
        <dbReference type="EMBL" id="MDI3321848.1"/>
    </source>
</evidence>